<sequence length="168" mass="17612">MPQGRPLLPTWQQHSADLLERTVNKSKNQGFTLIELMITVAIVAILAAIAYPSYQNYVLRSGRTDGQAKLLEIMQAQERYYSQNQTYVTNLGGGGLGLGVAANAAVPSAEGRYTVQAAACAGTTIANCVALTATRAGAQASDTACGNLTLNSRGVKGISGTSNVDSCW</sequence>
<dbReference type="Pfam" id="PF16732">
    <property type="entry name" value="ComP_DUS"/>
    <property type="match status" value="1"/>
</dbReference>
<evidence type="ECO:0000313" key="2">
    <source>
        <dbReference type="EMBL" id="QEY61305.1"/>
    </source>
</evidence>
<keyword evidence="3" id="KW-1185">Reference proteome</keyword>
<evidence type="ECO:0000313" key="3">
    <source>
        <dbReference type="Proteomes" id="UP000327179"/>
    </source>
</evidence>
<dbReference type="SUPFAM" id="SSF54523">
    <property type="entry name" value="Pili subunits"/>
    <property type="match status" value="1"/>
</dbReference>
<feature type="transmembrane region" description="Helical" evidence="1">
    <location>
        <begin position="31"/>
        <end position="51"/>
    </location>
</feature>
<protein>
    <submittedName>
        <fullName evidence="2">Type IV pilin protein</fullName>
    </submittedName>
</protein>
<dbReference type="Gene3D" id="3.30.700.10">
    <property type="entry name" value="Glycoprotein, Type 4 Pilin"/>
    <property type="match status" value="1"/>
</dbReference>
<dbReference type="InterPro" id="IPR012902">
    <property type="entry name" value="N_methyl_site"/>
</dbReference>
<dbReference type="PANTHER" id="PTHR30093">
    <property type="entry name" value="GENERAL SECRETION PATHWAY PROTEIN G"/>
    <property type="match status" value="1"/>
</dbReference>
<dbReference type="PANTHER" id="PTHR30093:SF47">
    <property type="entry name" value="TYPE IV PILUS NON-CORE MINOR PILIN PILE"/>
    <property type="match status" value="1"/>
</dbReference>
<accession>A0A5J6QH94</accession>
<dbReference type="InterPro" id="IPR031982">
    <property type="entry name" value="PilE-like"/>
</dbReference>
<reference evidence="2 3" key="1">
    <citation type="submission" date="2019-08" db="EMBL/GenBank/DDBJ databases">
        <title>Whole-genome Sequencing of e-waste polymer degrading bacterium Pseudomonas sp. strain PE08.</title>
        <authorList>
            <person name="Kirdat K."/>
            <person name="Debbarma P."/>
            <person name="Narawade N."/>
            <person name="Suyal D."/>
            <person name="Thorat V."/>
            <person name="Shouche Y."/>
            <person name="Goel R."/>
            <person name="Yadav A."/>
        </authorList>
    </citation>
    <scope>NUCLEOTIDE SEQUENCE [LARGE SCALE GENOMIC DNA]</scope>
    <source>
        <strain evidence="2 3">PE08</strain>
    </source>
</reference>
<keyword evidence="1" id="KW-0472">Membrane</keyword>
<dbReference type="NCBIfam" id="TIGR02532">
    <property type="entry name" value="IV_pilin_GFxxxE"/>
    <property type="match status" value="1"/>
</dbReference>
<dbReference type="InterPro" id="IPR045584">
    <property type="entry name" value="Pilin-like"/>
</dbReference>
<dbReference type="EMBL" id="CP043311">
    <property type="protein sequence ID" value="QEY61305.1"/>
    <property type="molecule type" value="Genomic_DNA"/>
</dbReference>
<proteinExistence type="predicted"/>
<dbReference type="Proteomes" id="UP000327179">
    <property type="component" value="Chromosome"/>
</dbReference>
<gene>
    <name evidence="2" type="ORF">FXN65_04280</name>
</gene>
<evidence type="ECO:0000256" key="1">
    <source>
        <dbReference type="SAM" id="Phobius"/>
    </source>
</evidence>
<dbReference type="AlphaFoldDB" id="A0A5J6QH94"/>
<dbReference type="Pfam" id="PF07963">
    <property type="entry name" value="N_methyl"/>
    <property type="match status" value="1"/>
</dbReference>
<name>A0A5J6QH94_9GAMM</name>
<organism evidence="2 3">
    <name type="scientific">Metapseudomonas lalkuanensis</name>
    <dbReference type="NCBI Taxonomy" id="2604832"/>
    <lineage>
        <taxon>Bacteria</taxon>
        <taxon>Pseudomonadati</taxon>
        <taxon>Pseudomonadota</taxon>
        <taxon>Gammaproteobacteria</taxon>
        <taxon>Pseudomonadales</taxon>
        <taxon>Pseudomonadaceae</taxon>
        <taxon>Metapseudomonas</taxon>
    </lineage>
</organism>
<keyword evidence="1" id="KW-1133">Transmembrane helix</keyword>
<dbReference type="GO" id="GO:0043683">
    <property type="term" value="P:type IV pilus assembly"/>
    <property type="evidence" value="ECO:0007669"/>
    <property type="project" value="InterPro"/>
</dbReference>
<dbReference type="KEGG" id="plal:FXN65_04280"/>
<keyword evidence="1" id="KW-0812">Transmembrane</keyword>
<dbReference type="PROSITE" id="PS00409">
    <property type="entry name" value="PROKAR_NTER_METHYL"/>
    <property type="match status" value="1"/>
</dbReference>